<keyword evidence="1" id="KW-0812">Transmembrane</keyword>
<feature type="transmembrane region" description="Helical" evidence="1">
    <location>
        <begin position="103"/>
        <end position="126"/>
    </location>
</feature>
<reference evidence="2 3" key="1">
    <citation type="submission" date="2020-07" db="EMBL/GenBank/DDBJ databases">
        <title>Sequencing the genomes of 1000 actinobacteria strains.</title>
        <authorList>
            <person name="Klenk H.-P."/>
        </authorList>
    </citation>
    <scope>NUCLEOTIDE SEQUENCE [LARGE SCALE GENOMIC DNA]</scope>
    <source>
        <strain evidence="2 3">DSM 44749</strain>
    </source>
</reference>
<protein>
    <recommendedName>
        <fullName evidence="4">Integral membrane protein</fullName>
    </recommendedName>
</protein>
<sequence length="133" mass="14028">MPEPRATATGPGRILIAVYGIFALSASARAGVQIAERFGEAPLAYSLSALAGFVYILATVGLAGTGPGFRRLAWSAVVFELVGVLAVGAFTTVVPADFPRETVWSHFGAGYGFVPLVLPFVGLWWLRRTSRTG</sequence>
<name>A0A852VXJ6_PSEA5</name>
<dbReference type="Proteomes" id="UP000549695">
    <property type="component" value="Unassembled WGS sequence"/>
</dbReference>
<keyword evidence="3" id="KW-1185">Reference proteome</keyword>
<dbReference type="RefSeq" id="WP_179760891.1">
    <property type="nucleotide sequence ID" value="NZ_BAAAJZ010000015.1"/>
</dbReference>
<keyword evidence="1" id="KW-0472">Membrane</keyword>
<evidence type="ECO:0000256" key="1">
    <source>
        <dbReference type="SAM" id="Phobius"/>
    </source>
</evidence>
<proteinExistence type="predicted"/>
<keyword evidence="1" id="KW-1133">Transmembrane helix</keyword>
<feature type="transmembrane region" description="Helical" evidence="1">
    <location>
        <begin position="12"/>
        <end position="32"/>
    </location>
</feature>
<feature type="transmembrane region" description="Helical" evidence="1">
    <location>
        <begin position="44"/>
        <end position="65"/>
    </location>
</feature>
<evidence type="ECO:0008006" key="4">
    <source>
        <dbReference type="Google" id="ProtNLM"/>
    </source>
</evidence>
<dbReference type="EMBL" id="JACCCZ010000001">
    <property type="protein sequence ID" value="NYG01658.1"/>
    <property type="molecule type" value="Genomic_DNA"/>
</dbReference>
<accession>A0A852VXJ6</accession>
<evidence type="ECO:0000313" key="3">
    <source>
        <dbReference type="Proteomes" id="UP000549695"/>
    </source>
</evidence>
<comment type="caution">
    <text evidence="2">The sequence shown here is derived from an EMBL/GenBank/DDBJ whole genome shotgun (WGS) entry which is preliminary data.</text>
</comment>
<organism evidence="2 3">
    <name type="scientific">Pseudonocardia alni</name>
    <name type="common">Amycolata alni</name>
    <dbReference type="NCBI Taxonomy" id="33907"/>
    <lineage>
        <taxon>Bacteria</taxon>
        <taxon>Bacillati</taxon>
        <taxon>Actinomycetota</taxon>
        <taxon>Actinomycetes</taxon>
        <taxon>Pseudonocardiales</taxon>
        <taxon>Pseudonocardiaceae</taxon>
        <taxon>Pseudonocardia</taxon>
    </lineage>
</organism>
<evidence type="ECO:0000313" key="2">
    <source>
        <dbReference type="EMBL" id="NYG01658.1"/>
    </source>
</evidence>
<dbReference type="GeneID" id="98051720"/>
<gene>
    <name evidence="2" type="ORF">HDA37_001943</name>
</gene>
<feature type="transmembrane region" description="Helical" evidence="1">
    <location>
        <begin position="72"/>
        <end position="91"/>
    </location>
</feature>
<dbReference type="AlphaFoldDB" id="A0A852VXJ6"/>